<sequence length="18" mass="2051">MIPSVTSKRFWPESDLSA</sequence>
<evidence type="ECO:0000313" key="1">
    <source>
        <dbReference type="EMBL" id="EUC59357.1"/>
    </source>
</evidence>
<evidence type="ECO:0000313" key="2">
    <source>
        <dbReference type="Proteomes" id="UP000030108"/>
    </source>
</evidence>
<comment type="caution">
    <text evidence="1">The sequence shown here is derived from an EMBL/GenBank/DDBJ whole genome shotgun (WGS) entry which is preliminary data.</text>
</comment>
<dbReference type="Proteomes" id="UP000030108">
    <property type="component" value="Unassembled WGS sequence"/>
</dbReference>
<proteinExistence type="predicted"/>
<dbReference type="EMBL" id="JATN01000321">
    <property type="protein sequence ID" value="EUC59357.1"/>
    <property type="molecule type" value="Genomic_DNA"/>
</dbReference>
<dbReference type="AlphaFoldDB" id="A0A0A1UJX9"/>
<reference evidence="2" key="1">
    <citation type="journal article" date="2014" name="Genome Announc.">
        <title>Draft genome sequence of the plant-pathogenic soil fungus Rhizoctonia solani anastomosis group 3 strain Rhs1AP.</title>
        <authorList>
            <person name="Cubeta M.A."/>
            <person name="Thomas E."/>
            <person name="Dean R.A."/>
            <person name="Jabaji S."/>
            <person name="Neate S.M."/>
            <person name="Tavantzis S."/>
            <person name="Toda T."/>
            <person name="Vilgalys R."/>
            <person name="Bharathan N."/>
            <person name="Fedorova-Abrams N."/>
            <person name="Pakala S.B."/>
            <person name="Pakala S.M."/>
            <person name="Zafar N."/>
            <person name="Joardar V."/>
            <person name="Losada L."/>
            <person name="Nierman W.C."/>
        </authorList>
    </citation>
    <scope>NUCLEOTIDE SEQUENCE [LARGE SCALE GENOMIC DNA]</scope>
    <source>
        <strain evidence="2">AG-3</strain>
    </source>
</reference>
<accession>A0A0A1UJX9</accession>
<protein>
    <submittedName>
        <fullName evidence="1">Uncharacterized protein</fullName>
    </submittedName>
</protein>
<gene>
    <name evidence="1" type="ORF">RSOL_310220</name>
</gene>
<name>A0A0A1UJX9_9AGAM</name>
<organism evidence="1 2">
    <name type="scientific">Rhizoctonia solani AG-3 Rhs1AP</name>
    <dbReference type="NCBI Taxonomy" id="1086054"/>
    <lineage>
        <taxon>Eukaryota</taxon>
        <taxon>Fungi</taxon>
        <taxon>Dikarya</taxon>
        <taxon>Basidiomycota</taxon>
        <taxon>Agaricomycotina</taxon>
        <taxon>Agaricomycetes</taxon>
        <taxon>Cantharellales</taxon>
        <taxon>Ceratobasidiaceae</taxon>
        <taxon>Rhizoctonia</taxon>
    </lineage>
</organism>